<sequence>MFRSHSVAPGRLGIISQSALSVTKRCLLGLRLLSFLWHRPPRSISQRSVNNMDQLAGFMGEPFVIAFDYDETISLYPLAFRIVMDTFRGFGGAFNVIVVTARHPDNSGELEWLRDYGFPIYFTAQKAKRPFMENLGIKVSVWVDDNPFSVDNDLPPWTVEQYDAYMEAKKQRAINRGSKA</sequence>
<proteinExistence type="predicted"/>
<reference evidence="1 2" key="1">
    <citation type="submission" date="2023-01" db="EMBL/GenBank/DDBJ databases">
        <authorList>
            <person name="Vainberg Slutskin I."/>
        </authorList>
    </citation>
    <scope>NUCLEOTIDE SEQUENCE [LARGE SCALE GENOMIC DNA]</scope>
</reference>
<evidence type="ECO:0000313" key="2">
    <source>
        <dbReference type="Proteomes" id="UP001216637"/>
    </source>
</evidence>
<evidence type="ECO:0000313" key="1">
    <source>
        <dbReference type="EMBL" id="WFG37662.1"/>
    </source>
</evidence>
<dbReference type="Proteomes" id="UP001216637">
    <property type="component" value="Segment"/>
</dbReference>
<gene>
    <name evidence="1" type="ORF">20Sep416_00182</name>
</gene>
<accession>A0AAF0FH56</accession>
<dbReference type="EMBL" id="OQ319936">
    <property type="protein sequence ID" value="WFG37662.1"/>
    <property type="molecule type" value="Genomic_DNA"/>
</dbReference>
<name>A0AAF0FH56_9CAUD</name>
<protein>
    <submittedName>
        <fullName evidence="1">Uncharacterized protein</fullName>
    </submittedName>
</protein>
<keyword evidence="2" id="KW-1185">Reference proteome</keyword>
<organism evidence="1 2">
    <name type="scientific">Pseudomonas phage 20Sep416</name>
    <dbReference type="NCBI Taxonomy" id="3028488"/>
    <lineage>
        <taxon>Viruses</taxon>
        <taxon>Duplodnaviria</taxon>
        <taxon>Heunggongvirae</taxon>
        <taxon>Uroviricota</taxon>
        <taxon>Caudoviricetes</taxon>
        <taxon>Vandenendeviridae</taxon>
        <taxon>Skurskavirinae</taxon>
        <taxon>Pakpunavirus</taxon>
        <taxon>Pakpunavirus pv20Sep416</taxon>
    </lineage>
</organism>